<feature type="repeat" description="WD" evidence="5">
    <location>
        <begin position="231"/>
        <end position="272"/>
    </location>
</feature>
<feature type="repeat" description="WD" evidence="5">
    <location>
        <begin position="382"/>
        <end position="422"/>
    </location>
</feature>
<dbReference type="Proteomes" id="UP001516023">
    <property type="component" value="Unassembled WGS sequence"/>
</dbReference>
<dbReference type="AlphaFoldDB" id="A0ABD3P922"/>
<evidence type="ECO:0000256" key="6">
    <source>
        <dbReference type="SAM" id="MobiDB-lite"/>
    </source>
</evidence>
<sequence length="580" mass="64363">MIICHVKRAAISIQPSRPSLKSKTTTKSTILLPSPLHHTENKMAFPKRKGPKKNNDTKRTRPKFNVDLSGHGGKYEDMDDVTPTLNDEDIESDDDDEGGLHDRREDASDDDEEDEEEEQETVEAKRLRMAREYLSKVQAEESEEEESDEEEDEESEDDGTGGRTVDKVGKRIARDRLRKSGLLQSRFADSILAGVQTMRGTVEKTITMGEESASDETYAKAWLDAKYITYHRGHDLTPTCVALSQDGNMAFSGAKDGSVIRWDVQAGTKVSYVLPTVKNHEINSEECNFKHRNEREILSVAISHDDRYLAVGGRDNCVKIFDVRTLGKTTSAGTKPITKFEGHKKAVTSLCFRNRTLDLYSGSEDRCIRRYDLNAMTYVETLYGHQSPITSIDCANKNRPVSVARDRTVRVWKVEEDSHLVFRPGGDVGSADCVSAIQDGWFITGHEDGRLALWREEKKRPVGDVIVAAHGYEGLTGGVARGVVCCNAWGMSDVLATGSNDGYLRLWKVNTEEKSAGITPLEKIPVHGHINSLAIGPGGKFCVAAVGQEPRMGRWDRVPKAKNRFAIIQLSGVEGSSNSD</sequence>
<gene>
    <name evidence="7" type="ORF">HJC23_007051</name>
</gene>
<evidence type="ECO:0000256" key="2">
    <source>
        <dbReference type="ARBA" id="ARBA00022574"/>
    </source>
</evidence>
<dbReference type="GO" id="GO:0005634">
    <property type="term" value="C:nucleus"/>
    <property type="evidence" value="ECO:0007669"/>
    <property type="project" value="UniProtKB-SubCell"/>
</dbReference>
<feature type="repeat" description="WD" evidence="5">
    <location>
        <begin position="340"/>
        <end position="381"/>
    </location>
</feature>
<proteinExistence type="predicted"/>
<dbReference type="PROSITE" id="PS50082">
    <property type="entry name" value="WD_REPEATS_2"/>
    <property type="match status" value="5"/>
</dbReference>
<feature type="compositionally biased region" description="Acidic residues" evidence="6">
    <location>
        <begin position="140"/>
        <end position="159"/>
    </location>
</feature>
<dbReference type="InterPro" id="IPR001680">
    <property type="entry name" value="WD40_rpt"/>
</dbReference>
<feature type="compositionally biased region" description="Acidic residues" evidence="6">
    <location>
        <begin position="107"/>
        <end position="121"/>
    </location>
</feature>
<feature type="compositionally biased region" description="Basic and acidic residues" evidence="6">
    <location>
        <begin position="122"/>
        <end position="134"/>
    </location>
</feature>
<dbReference type="FunFam" id="2.130.10.10:FF:000509">
    <property type="entry name" value="U3 small nucleolar RNA-interacting protein"/>
    <property type="match status" value="1"/>
</dbReference>
<evidence type="ECO:0000256" key="4">
    <source>
        <dbReference type="ARBA" id="ARBA00023242"/>
    </source>
</evidence>
<dbReference type="EMBL" id="JABMIG020000232">
    <property type="protein sequence ID" value="KAL3784595.1"/>
    <property type="molecule type" value="Genomic_DNA"/>
</dbReference>
<dbReference type="SMART" id="SM00320">
    <property type="entry name" value="WD40"/>
    <property type="match status" value="7"/>
</dbReference>
<feature type="compositionally biased region" description="Acidic residues" evidence="6">
    <location>
        <begin position="86"/>
        <end position="97"/>
    </location>
</feature>
<dbReference type="InterPro" id="IPR039241">
    <property type="entry name" value="Rrp9-like"/>
</dbReference>
<dbReference type="SUPFAM" id="SSF50978">
    <property type="entry name" value="WD40 repeat-like"/>
    <property type="match status" value="1"/>
</dbReference>
<keyword evidence="8" id="KW-1185">Reference proteome</keyword>
<dbReference type="InterPro" id="IPR015943">
    <property type="entry name" value="WD40/YVTN_repeat-like_dom_sf"/>
</dbReference>
<accession>A0ABD3P922</accession>
<feature type="region of interest" description="Disordered" evidence="6">
    <location>
        <begin position="15"/>
        <end position="168"/>
    </location>
</feature>
<keyword evidence="3" id="KW-0677">Repeat</keyword>
<organism evidence="7 8">
    <name type="scientific">Cyclotella cryptica</name>
    <dbReference type="NCBI Taxonomy" id="29204"/>
    <lineage>
        <taxon>Eukaryota</taxon>
        <taxon>Sar</taxon>
        <taxon>Stramenopiles</taxon>
        <taxon>Ochrophyta</taxon>
        <taxon>Bacillariophyta</taxon>
        <taxon>Coscinodiscophyceae</taxon>
        <taxon>Thalassiosirophycidae</taxon>
        <taxon>Stephanodiscales</taxon>
        <taxon>Stephanodiscaceae</taxon>
        <taxon>Cyclotella</taxon>
    </lineage>
</organism>
<protein>
    <recommendedName>
        <fullName evidence="9">Anaphase-promoting complex subunit 4 WD40 domain-containing protein</fullName>
    </recommendedName>
</protein>
<name>A0ABD3P922_9STRA</name>
<evidence type="ECO:0000256" key="3">
    <source>
        <dbReference type="ARBA" id="ARBA00022737"/>
    </source>
</evidence>
<dbReference type="Gene3D" id="2.130.10.10">
    <property type="entry name" value="YVTN repeat-like/Quinoprotein amine dehydrogenase"/>
    <property type="match status" value="1"/>
</dbReference>
<dbReference type="PANTHER" id="PTHR19865:SF0">
    <property type="entry name" value="U3 SMALL NUCLEOLAR RNA-INTERACTING PROTEIN 2"/>
    <property type="match status" value="1"/>
</dbReference>
<evidence type="ECO:0000256" key="1">
    <source>
        <dbReference type="ARBA" id="ARBA00004123"/>
    </source>
</evidence>
<dbReference type="Pfam" id="PF00400">
    <property type="entry name" value="WD40"/>
    <property type="match status" value="5"/>
</dbReference>
<keyword evidence="2 5" id="KW-0853">WD repeat</keyword>
<evidence type="ECO:0000313" key="7">
    <source>
        <dbReference type="EMBL" id="KAL3784595.1"/>
    </source>
</evidence>
<dbReference type="PROSITE" id="PS50294">
    <property type="entry name" value="WD_REPEATS_REGION"/>
    <property type="match status" value="1"/>
</dbReference>
<comment type="subcellular location">
    <subcellularLocation>
        <location evidence="1">Nucleus</location>
    </subcellularLocation>
</comment>
<dbReference type="InterPro" id="IPR036322">
    <property type="entry name" value="WD40_repeat_dom_sf"/>
</dbReference>
<feature type="repeat" description="WD" evidence="5">
    <location>
        <begin position="290"/>
        <end position="331"/>
    </location>
</feature>
<keyword evidence="4" id="KW-0539">Nucleus</keyword>
<evidence type="ECO:0000313" key="8">
    <source>
        <dbReference type="Proteomes" id="UP001516023"/>
    </source>
</evidence>
<dbReference type="PANTHER" id="PTHR19865">
    <property type="entry name" value="U3 SMALL NUCLEOLAR RNA INTERACTING PROTEIN 2"/>
    <property type="match status" value="1"/>
</dbReference>
<feature type="repeat" description="WD" evidence="5">
    <location>
        <begin position="495"/>
        <end position="517"/>
    </location>
</feature>
<comment type="caution">
    <text evidence="7">The sequence shown here is derived from an EMBL/GenBank/DDBJ whole genome shotgun (WGS) entry which is preliminary data.</text>
</comment>
<evidence type="ECO:0008006" key="9">
    <source>
        <dbReference type="Google" id="ProtNLM"/>
    </source>
</evidence>
<evidence type="ECO:0000256" key="5">
    <source>
        <dbReference type="PROSITE-ProRule" id="PRU00221"/>
    </source>
</evidence>
<reference evidence="7 8" key="1">
    <citation type="journal article" date="2020" name="G3 (Bethesda)">
        <title>Improved Reference Genome for Cyclotella cryptica CCMP332, a Model for Cell Wall Morphogenesis, Salinity Adaptation, and Lipid Production in Diatoms (Bacillariophyta).</title>
        <authorList>
            <person name="Roberts W.R."/>
            <person name="Downey K.M."/>
            <person name="Ruck E.C."/>
            <person name="Traller J.C."/>
            <person name="Alverson A.J."/>
        </authorList>
    </citation>
    <scope>NUCLEOTIDE SEQUENCE [LARGE SCALE GENOMIC DNA]</scope>
    <source>
        <strain evidence="7 8">CCMP332</strain>
    </source>
</reference>
<feature type="compositionally biased region" description="Low complexity" evidence="6">
    <location>
        <begin position="15"/>
        <end position="36"/>
    </location>
</feature>